<dbReference type="PRINTS" id="PR00722">
    <property type="entry name" value="CHYMOTRYPSIN"/>
</dbReference>
<dbReference type="Proteomes" id="UP001159042">
    <property type="component" value="Unassembled WGS sequence"/>
</dbReference>
<dbReference type="Gene3D" id="2.40.10.10">
    <property type="entry name" value="Trypsin-like serine proteases"/>
    <property type="match status" value="2"/>
</dbReference>
<keyword evidence="7" id="KW-0732">Signal</keyword>
<feature type="domain" description="Peptidase S1" evidence="8">
    <location>
        <begin position="50"/>
        <end position="207"/>
    </location>
</feature>
<dbReference type="CDD" id="cd00190">
    <property type="entry name" value="Tryp_SPc"/>
    <property type="match status" value="1"/>
</dbReference>
<evidence type="ECO:0000313" key="9">
    <source>
        <dbReference type="EMBL" id="KAJ8918112.1"/>
    </source>
</evidence>
<evidence type="ECO:0000256" key="7">
    <source>
        <dbReference type="SAM" id="SignalP"/>
    </source>
</evidence>
<dbReference type="InterPro" id="IPR009003">
    <property type="entry name" value="Peptidase_S1_PA"/>
</dbReference>
<dbReference type="GO" id="GO:0005615">
    <property type="term" value="C:extracellular space"/>
    <property type="evidence" value="ECO:0007669"/>
    <property type="project" value="TreeGrafter"/>
</dbReference>
<sequence>MKLIVYLIAVLGLSVALPSPQSPWNKVKGKNIYIEPKFNHTTDKYGNARIIGSYEVDPHSRPYQAALIINGESFCSGSLISPNYILTAAHCTFSASYVEIILGAHRVTIQEPSQLRVTSTSIVTHEDYMKPDKHDNDISLIKTPNYIVTNNYIQIVRLTGTASGEYAGYLANLSGWGTTSDSNSTLSPVLRDADLVILKKHVVFGFL</sequence>
<dbReference type="GO" id="GO:0004252">
    <property type="term" value="F:serine-type endopeptidase activity"/>
    <property type="evidence" value="ECO:0007669"/>
    <property type="project" value="InterPro"/>
</dbReference>
<dbReference type="Pfam" id="PF00089">
    <property type="entry name" value="Trypsin"/>
    <property type="match status" value="1"/>
</dbReference>
<keyword evidence="2" id="KW-0964">Secreted</keyword>
<dbReference type="PROSITE" id="PS50240">
    <property type="entry name" value="TRYPSIN_DOM"/>
    <property type="match status" value="1"/>
</dbReference>
<keyword evidence="6" id="KW-1015">Disulfide bond</keyword>
<evidence type="ECO:0000256" key="4">
    <source>
        <dbReference type="ARBA" id="ARBA00022801"/>
    </source>
</evidence>
<gene>
    <name evidence="9" type="ORF">NQ315_011569</name>
</gene>
<feature type="chain" id="PRO_5043675900" description="Peptidase S1 domain-containing protein" evidence="7">
    <location>
        <begin position="17"/>
        <end position="207"/>
    </location>
</feature>
<dbReference type="InterPro" id="IPR043504">
    <property type="entry name" value="Peptidase_S1_PA_chymotrypsin"/>
</dbReference>
<dbReference type="SUPFAM" id="SSF50494">
    <property type="entry name" value="Trypsin-like serine proteases"/>
    <property type="match status" value="1"/>
</dbReference>
<dbReference type="InterPro" id="IPR001314">
    <property type="entry name" value="Peptidase_S1A"/>
</dbReference>
<proteinExistence type="predicted"/>
<keyword evidence="3" id="KW-0645">Protease</keyword>
<dbReference type="AlphaFoldDB" id="A0AAV8VW21"/>
<accession>A0AAV8VW21</accession>
<dbReference type="EMBL" id="JANEYG010000028">
    <property type="protein sequence ID" value="KAJ8918112.1"/>
    <property type="molecule type" value="Genomic_DNA"/>
</dbReference>
<protein>
    <recommendedName>
        <fullName evidence="8">Peptidase S1 domain-containing protein</fullName>
    </recommendedName>
</protein>
<comment type="caution">
    <text evidence="9">The sequence shown here is derived from an EMBL/GenBank/DDBJ whole genome shotgun (WGS) entry which is preliminary data.</text>
</comment>
<evidence type="ECO:0000259" key="8">
    <source>
        <dbReference type="PROSITE" id="PS50240"/>
    </source>
</evidence>
<dbReference type="GO" id="GO:0006508">
    <property type="term" value="P:proteolysis"/>
    <property type="evidence" value="ECO:0007669"/>
    <property type="project" value="UniProtKB-KW"/>
</dbReference>
<dbReference type="PANTHER" id="PTHR24264">
    <property type="entry name" value="TRYPSIN-RELATED"/>
    <property type="match status" value="1"/>
</dbReference>
<organism evidence="9 10">
    <name type="scientific">Exocentrus adspersus</name>
    <dbReference type="NCBI Taxonomy" id="1586481"/>
    <lineage>
        <taxon>Eukaryota</taxon>
        <taxon>Metazoa</taxon>
        <taxon>Ecdysozoa</taxon>
        <taxon>Arthropoda</taxon>
        <taxon>Hexapoda</taxon>
        <taxon>Insecta</taxon>
        <taxon>Pterygota</taxon>
        <taxon>Neoptera</taxon>
        <taxon>Endopterygota</taxon>
        <taxon>Coleoptera</taxon>
        <taxon>Polyphaga</taxon>
        <taxon>Cucujiformia</taxon>
        <taxon>Chrysomeloidea</taxon>
        <taxon>Cerambycidae</taxon>
        <taxon>Lamiinae</taxon>
        <taxon>Acanthocinini</taxon>
        <taxon>Exocentrus</taxon>
    </lineage>
</organism>
<feature type="signal peptide" evidence="7">
    <location>
        <begin position="1"/>
        <end position="16"/>
    </location>
</feature>
<keyword evidence="4" id="KW-0378">Hydrolase</keyword>
<evidence type="ECO:0000256" key="2">
    <source>
        <dbReference type="ARBA" id="ARBA00022525"/>
    </source>
</evidence>
<dbReference type="PANTHER" id="PTHR24264:SF65">
    <property type="entry name" value="SRCR DOMAIN-CONTAINING PROTEIN"/>
    <property type="match status" value="1"/>
</dbReference>
<dbReference type="InterPro" id="IPR050127">
    <property type="entry name" value="Serine_Proteases_S1"/>
</dbReference>
<comment type="subcellular location">
    <subcellularLocation>
        <location evidence="1">Secreted</location>
    </subcellularLocation>
</comment>
<dbReference type="InterPro" id="IPR018114">
    <property type="entry name" value="TRYPSIN_HIS"/>
</dbReference>
<evidence type="ECO:0000256" key="1">
    <source>
        <dbReference type="ARBA" id="ARBA00004613"/>
    </source>
</evidence>
<keyword evidence="5" id="KW-0720">Serine protease</keyword>
<evidence type="ECO:0000256" key="6">
    <source>
        <dbReference type="ARBA" id="ARBA00023157"/>
    </source>
</evidence>
<evidence type="ECO:0000256" key="5">
    <source>
        <dbReference type="ARBA" id="ARBA00022825"/>
    </source>
</evidence>
<keyword evidence="10" id="KW-1185">Reference proteome</keyword>
<reference evidence="9 10" key="1">
    <citation type="journal article" date="2023" name="Insect Mol. Biol.">
        <title>Genome sequencing provides insights into the evolution of gene families encoding plant cell wall-degrading enzymes in longhorned beetles.</title>
        <authorList>
            <person name="Shin N.R."/>
            <person name="Okamura Y."/>
            <person name="Kirsch R."/>
            <person name="Pauchet Y."/>
        </authorList>
    </citation>
    <scope>NUCLEOTIDE SEQUENCE [LARGE SCALE GENOMIC DNA]</scope>
    <source>
        <strain evidence="9">EAD_L_NR</strain>
    </source>
</reference>
<evidence type="ECO:0000313" key="10">
    <source>
        <dbReference type="Proteomes" id="UP001159042"/>
    </source>
</evidence>
<dbReference type="PROSITE" id="PS00134">
    <property type="entry name" value="TRYPSIN_HIS"/>
    <property type="match status" value="1"/>
</dbReference>
<dbReference type="SMART" id="SM00020">
    <property type="entry name" value="Tryp_SPc"/>
    <property type="match status" value="1"/>
</dbReference>
<name>A0AAV8VW21_9CUCU</name>
<dbReference type="FunFam" id="2.40.10.10:FF:000166">
    <property type="entry name" value="Trypsin"/>
    <property type="match status" value="1"/>
</dbReference>
<evidence type="ECO:0000256" key="3">
    <source>
        <dbReference type="ARBA" id="ARBA00022670"/>
    </source>
</evidence>
<dbReference type="InterPro" id="IPR001254">
    <property type="entry name" value="Trypsin_dom"/>
</dbReference>